<name>A0ABX8RR80_NOCIO</name>
<gene>
    <name evidence="2" type="ORF">KV110_36610</name>
</gene>
<evidence type="ECO:0000313" key="2">
    <source>
        <dbReference type="EMBL" id="QXN90830.1"/>
    </source>
</evidence>
<protein>
    <submittedName>
        <fullName evidence="2">Uncharacterized protein</fullName>
    </submittedName>
</protein>
<dbReference type="RefSeq" id="WP_218471697.1">
    <property type="nucleotide sequence ID" value="NZ_BAABJN010000006.1"/>
</dbReference>
<organism evidence="2 3">
    <name type="scientific">Nocardia iowensis</name>
    <dbReference type="NCBI Taxonomy" id="204891"/>
    <lineage>
        <taxon>Bacteria</taxon>
        <taxon>Bacillati</taxon>
        <taxon>Actinomycetota</taxon>
        <taxon>Actinomycetes</taxon>
        <taxon>Mycobacteriales</taxon>
        <taxon>Nocardiaceae</taxon>
        <taxon>Nocardia</taxon>
    </lineage>
</organism>
<reference evidence="2 3" key="1">
    <citation type="submission" date="2021-07" db="EMBL/GenBank/DDBJ databases">
        <title>Whole Genome Sequence of Nocardia Iowensis.</title>
        <authorList>
            <person name="Lamm A."/>
            <person name="Collins-Fairclough A.M."/>
            <person name="Bunk B."/>
            <person name="Sproer C."/>
        </authorList>
    </citation>
    <scope>NUCLEOTIDE SEQUENCE [LARGE SCALE GENOMIC DNA]</scope>
    <source>
        <strain evidence="2 3">NRRL 5646</strain>
    </source>
</reference>
<feature type="compositionally biased region" description="Polar residues" evidence="1">
    <location>
        <begin position="1"/>
        <end position="11"/>
    </location>
</feature>
<dbReference type="EMBL" id="CP078145">
    <property type="protein sequence ID" value="QXN90830.1"/>
    <property type="molecule type" value="Genomic_DNA"/>
</dbReference>
<dbReference type="Proteomes" id="UP000694257">
    <property type="component" value="Chromosome"/>
</dbReference>
<evidence type="ECO:0000256" key="1">
    <source>
        <dbReference type="SAM" id="MobiDB-lite"/>
    </source>
</evidence>
<keyword evidence="3" id="KW-1185">Reference proteome</keyword>
<sequence>MYRKGIQSSPAGTFEADAQSAKLPAVTWLMPPEIAGEHPDWRRRTFGDLTSALRLAQPPASKPIGFPGVDAEVTRADATDKLPKPVVPAAPQSEPAQEPGTKPHIGPH</sequence>
<evidence type="ECO:0000313" key="3">
    <source>
        <dbReference type="Proteomes" id="UP000694257"/>
    </source>
</evidence>
<proteinExistence type="predicted"/>
<feature type="region of interest" description="Disordered" evidence="1">
    <location>
        <begin position="76"/>
        <end position="108"/>
    </location>
</feature>
<feature type="compositionally biased region" description="Low complexity" evidence="1">
    <location>
        <begin position="87"/>
        <end position="99"/>
    </location>
</feature>
<feature type="region of interest" description="Disordered" evidence="1">
    <location>
        <begin position="1"/>
        <end position="20"/>
    </location>
</feature>
<accession>A0ABX8RR80</accession>